<evidence type="ECO:0000256" key="2">
    <source>
        <dbReference type="SAM" id="Phobius"/>
    </source>
</evidence>
<dbReference type="EMBL" id="CP033433">
    <property type="protein sequence ID" value="AYQ73679.1"/>
    <property type="molecule type" value="Genomic_DNA"/>
</dbReference>
<feature type="transmembrane region" description="Helical" evidence="2">
    <location>
        <begin position="20"/>
        <end position="39"/>
    </location>
</feature>
<dbReference type="Proteomes" id="UP000269097">
    <property type="component" value="Chromosome"/>
</dbReference>
<protein>
    <submittedName>
        <fullName evidence="3">Uncharacterized protein</fullName>
    </submittedName>
</protein>
<feature type="region of interest" description="Disordered" evidence="1">
    <location>
        <begin position="326"/>
        <end position="349"/>
    </location>
</feature>
<organism evidence="3 4">
    <name type="scientific">Cohnella candidum</name>
    <dbReference type="NCBI Taxonomy" id="2674991"/>
    <lineage>
        <taxon>Bacteria</taxon>
        <taxon>Bacillati</taxon>
        <taxon>Bacillota</taxon>
        <taxon>Bacilli</taxon>
        <taxon>Bacillales</taxon>
        <taxon>Paenibacillaceae</taxon>
        <taxon>Cohnella</taxon>
    </lineage>
</organism>
<feature type="region of interest" description="Disordered" evidence="1">
    <location>
        <begin position="240"/>
        <end position="265"/>
    </location>
</feature>
<evidence type="ECO:0000313" key="3">
    <source>
        <dbReference type="EMBL" id="AYQ73679.1"/>
    </source>
</evidence>
<keyword evidence="4" id="KW-1185">Reference proteome</keyword>
<feature type="compositionally biased region" description="Basic and acidic residues" evidence="1">
    <location>
        <begin position="240"/>
        <end position="250"/>
    </location>
</feature>
<dbReference type="KEGG" id="coh:EAV92_14470"/>
<feature type="compositionally biased region" description="Basic and acidic residues" evidence="1">
    <location>
        <begin position="498"/>
        <end position="508"/>
    </location>
</feature>
<evidence type="ECO:0000256" key="1">
    <source>
        <dbReference type="SAM" id="MobiDB-lite"/>
    </source>
</evidence>
<keyword evidence="2" id="KW-0472">Membrane</keyword>
<accession>A0A3G3K1N8</accession>
<proteinExistence type="predicted"/>
<name>A0A3G3K1N8_9BACL</name>
<dbReference type="AlphaFoldDB" id="A0A3G3K1N8"/>
<feature type="region of interest" description="Disordered" evidence="1">
    <location>
        <begin position="498"/>
        <end position="524"/>
    </location>
</feature>
<keyword evidence="2" id="KW-1133">Transmembrane helix</keyword>
<reference evidence="3 4" key="1">
    <citation type="submission" date="2018-10" db="EMBL/GenBank/DDBJ databases">
        <title>Genome Sequence of Cohnella sp.</title>
        <authorList>
            <person name="Srinivasan S."/>
            <person name="Kim M.K."/>
        </authorList>
    </citation>
    <scope>NUCLEOTIDE SEQUENCE [LARGE SCALE GENOMIC DNA]</scope>
    <source>
        <strain evidence="3 4">18JY8-7</strain>
    </source>
</reference>
<gene>
    <name evidence="3" type="ORF">EAV92_14470</name>
</gene>
<evidence type="ECO:0000313" key="4">
    <source>
        <dbReference type="Proteomes" id="UP000269097"/>
    </source>
</evidence>
<keyword evidence="2" id="KW-0812">Transmembrane</keyword>
<sequence length="752" mass="80990">MSGEKRGRRSGTNSAGSVSVYFISVTAAFMLLTSLLIDFSRIAAFRHMAELAVQSGARSVLSSFDPVLYENYGLFVRGGEDANELFRTAAEGYSAGGDSGGALPFLASEWTETDVTESRPLADHDVFRRQVLEEMKYKAPVDLALEFASRFRGVAPAMKEAAATVGLLERMRKAYDHREAALNEALKSQSSGGEQTVSILRSLAPYPSPDLNGSLPAGEVGNAADAALRYADYVAMRQEDEAAAREEAEKPGSVAEPKPKPNPGKHTAAIAAYESGTASLAAELAGAAARARAAAESSYHEAVEAWRRASAANEEMRKMAAEAAVSDTADGPASAVTDESQQESVDSGKVESVAEIRRTAQSLVLEEAFFDRYEAELSNQRDRGLQLVGAAETVSALLHNVPSSKGMEATLRQEVGRLLSALNGYAADYGANGLVLREREASFNLHRTGDAERKAFEKQAKAEWSGWNGLIGGFRKLQGTPEEREAFGKLDRLFRENSDRNRNAEEAATRAGDAEDPSEARDEALEKAGGLLEGLEGSLTGVRDSLFFSEYAQARMTRFEPAQAKRLLEGGSAGLSPDRQEEEYILYGFATPSGNLAAAYGEIFALRLAVRTMEGLIENRGLGHPLLILAAALAYGVRNAIADVRMLLDRNAVPLSKYLKAETTYEDYLRLFLITQGGGSAIALSRVIAAIEYRTGLNFAEAYTYASAEGTASLKLWFFPGLLKVLGRTGQLGGTVKGNRYEATYAADHSYQ</sequence>